<dbReference type="OrthoDB" id="532127at2"/>
<dbReference type="EMBL" id="JJML01000014">
    <property type="protein sequence ID" value="KGF73227.1"/>
    <property type="molecule type" value="Genomic_DNA"/>
</dbReference>
<feature type="transmembrane region" description="Helical" evidence="1">
    <location>
        <begin position="14"/>
        <end position="37"/>
    </location>
</feature>
<keyword evidence="3" id="KW-1185">Reference proteome</keyword>
<evidence type="ECO:0008006" key="4">
    <source>
        <dbReference type="Google" id="ProtNLM"/>
    </source>
</evidence>
<dbReference type="RefSeq" id="WP_036531896.1">
    <property type="nucleotide sequence ID" value="NZ_JJML01000014.1"/>
</dbReference>
<evidence type="ECO:0000313" key="2">
    <source>
        <dbReference type="EMBL" id="KGF73227.1"/>
    </source>
</evidence>
<comment type="caution">
    <text evidence="2">The sequence shown here is derived from an EMBL/GenBank/DDBJ whole genome shotgun (WGS) entry which is preliminary data.</text>
</comment>
<sequence length="117" mass="12339">MFELEALLLGIEPLTALAVGVGALALAPLVGVVGSWVEQSSLAPNIEESVSSVKESARDAAKNGLIFVFDAFDKTQGFFAEVGESFQDLIAEAKSDLAASKYDSEESSLRQISIVSE</sequence>
<gene>
    <name evidence="2" type="ORF">DO97_01660</name>
</gene>
<organism evidence="2 3">
    <name type="scientific">Neosynechococcus sphagnicola sy1</name>
    <dbReference type="NCBI Taxonomy" id="1497020"/>
    <lineage>
        <taxon>Bacteria</taxon>
        <taxon>Bacillati</taxon>
        <taxon>Cyanobacteriota</taxon>
        <taxon>Cyanophyceae</taxon>
        <taxon>Neosynechococcales</taxon>
        <taxon>Neosynechococcaceae</taxon>
        <taxon>Neosynechococcus</taxon>
    </lineage>
</organism>
<protein>
    <recommendedName>
        <fullName evidence="4">DUF5132 domain-containing protein</fullName>
    </recommendedName>
</protein>
<dbReference type="AlphaFoldDB" id="A0A098TMX4"/>
<keyword evidence="1" id="KW-1133">Transmembrane helix</keyword>
<dbReference type="STRING" id="1497020.DO97_01660"/>
<name>A0A098TMX4_9CYAN</name>
<evidence type="ECO:0000256" key="1">
    <source>
        <dbReference type="SAM" id="Phobius"/>
    </source>
</evidence>
<keyword evidence="1" id="KW-0472">Membrane</keyword>
<proteinExistence type="predicted"/>
<dbReference type="Proteomes" id="UP000030170">
    <property type="component" value="Unassembled WGS sequence"/>
</dbReference>
<keyword evidence="1" id="KW-0812">Transmembrane</keyword>
<accession>A0A098TMX4</accession>
<reference evidence="2 3" key="1">
    <citation type="journal article" date="2014" name="Mol. Ecol.">
        <title>Evolution of Synechococcus.</title>
        <authorList>
            <person name="Dvorak P."/>
            <person name="Casamatta D."/>
            <person name="Hasler P."/>
            <person name="Poulickova A."/>
            <person name="Ondrej V."/>
            <person name="Sanges R."/>
        </authorList>
    </citation>
    <scope>NUCLEOTIDE SEQUENCE [LARGE SCALE GENOMIC DNA]</scope>
    <source>
        <strain evidence="2 3">CAUP A 1101</strain>
    </source>
</reference>
<evidence type="ECO:0000313" key="3">
    <source>
        <dbReference type="Proteomes" id="UP000030170"/>
    </source>
</evidence>